<feature type="region of interest" description="Disordered" evidence="1">
    <location>
        <begin position="1"/>
        <end position="30"/>
    </location>
</feature>
<gene>
    <name evidence="2" type="ORF">I303_06509</name>
    <name evidence="3" type="ORF">I303_107107</name>
</gene>
<evidence type="ECO:0000313" key="2">
    <source>
        <dbReference type="EMBL" id="OBR82951.1"/>
    </source>
</evidence>
<feature type="compositionally biased region" description="Basic and acidic residues" evidence="1">
    <location>
        <begin position="8"/>
        <end position="30"/>
    </location>
</feature>
<evidence type="ECO:0000313" key="3">
    <source>
        <dbReference type="EMBL" id="WWC64497.1"/>
    </source>
</evidence>
<feature type="region of interest" description="Disordered" evidence="1">
    <location>
        <begin position="369"/>
        <end position="391"/>
    </location>
</feature>
<dbReference type="Proteomes" id="UP000078595">
    <property type="component" value="Chromosome 9"/>
</dbReference>
<dbReference type="EMBL" id="CP144538">
    <property type="protein sequence ID" value="WWC64497.1"/>
    <property type="molecule type" value="Genomic_DNA"/>
</dbReference>
<reference evidence="2" key="1">
    <citation type="submission" date="2013-07" db="EMBL/GenBank/DDBJ databases">
        <title>The Genome Sequence of Cryptococcus dejecticola CBS10117.</title>
        <authorList>
            <consortium name="The Broad Institute Genome Sequencing Platform"/>
            <person name="Cuomo C."/>
            <person name="Litvintseva A."/>
            <person name="Chen Y."/>
            <person name="Heitman J."/>
            <person name="Sun S."/>
            <person name="Springer D."/>
            <person name="Dromer F."/>
            <person name="Young S.K."/>
            <person name="Zeng Q."/>
            <person name="Gargeya S."/>
            <person name="Fitzgerald M."/>
            <person name="Abouelleil A."/>
            <person name="Alvarado L."/>
            <person name="Berlin A.M."/>
            <person name="Chapman S.B."/>
            <person name="Dewar J."/>
            <person name="Goldberg J."/>
            <person name="Griggs A."/>
            <person name="Gujja S."/>
            <person name="Hansen M."/>
            <person name="Howarth C."/>
            <person name="Imamovic A."/>
            <person name="Larimer J."/>
            <person name="McCowan C."/>
            <person name="Murphy C."/>
            <person name="Pearson M."/>
            <person name="Priest M."/>
            <person name="Roberts A."/>
            <person name="Saif S."/>
            <person name="Shea T."/>
            <person name="Sykes S."/>
            <person name="Wortman J."/>
            <person name="Nusbaum C."/>
            <person name="Birren B."/>
        </authorList>
    </citation>
    <scope>NUCLEOTIDE SEQUENCE [LARGE SCALE GENOMIC DNA]</scope>
    <source>
        <strain evidence="2">CBS 10117</strain>
    </source>
</reference>
<dbReference type="VEuPathDB" id="FungiDB:I303_06509"/>
<evidence type="ECO:0000313" key="4">
    <source>
        <dbReference type="Proteomes" id="UP000078595"/>
    </source>
</evidence>
<protein>
    <submittedName>
        <fullName evidence="2">Uncharacterized protein</fullName>
    </submittedName>
</protein>
<dbReference type="KEGG" id="kdj:28970208"/>
<dbReference type="GeneID" id="28970208"/>
<dbReference type="AlphaFoldDB" id="A0A1A5ZYR3"/>
<reference evidence="3" key="3">
    <citation type="submission" date="2024-02" db="EMBL/GenBank/DDBJ databases">
        <title>Comparative genomics of Cryptococcus and Kwoniella reveals pathogenesis evolution and contrasting modes of karyotype evolution via chromosome fusion or intercentromeric recombination.</title>
        <authorList>
            <person name="Coelho M.A."/>
            <person name="David-Palma M."/>
            <person name="Shea T."/>
            <person name="Bowers K."/>
            <person name="McGinley-Smith S."/>
            <person name="Mohammad A.W."/>
            <person name="Gnirke A."/>
            <person name="Yurkov A.M."/>
            <person name="Nowrousian M."/>
            <person name="Sun S."/>
            <person name="Cuomo C.A."/>
            <person name="Heitman J."/>
        </authorList>
    </citation>
    <scope>NUCLEOTIDE SEQUENCE</scope>
    <source>
        <strain evidence="3">CBS 10117</strain>
    </source>
</reference>
<evidence type="ECO:0000256" key="1">
    <source>
        <dbReference type="SAM" id="MobiDB-lite"/>
    </source>
</evidence>
<organism evidence="2">
    <name type="scientific">Kwoniella dejecticola CBS 10117</name>
    <dbReference type="NCBI Taxonomy" id="1296121"/>
    <lineage>
        <taxon>Eukaryota</taxon>
        <taxon>Fungi</taxon>
        <taxon>Dikarya</taxon>
        <taxon>Basidiomycota</taxon>
        <taxon>Agaricomycotina</taxon>
        <taxon>Tremellomycetes</taxon>
        <taxon>Tremellales</taxon>
        <taxon>Cryptococcaceae</taxon>
        <taxon>Kwoniella</taxon>
    </lineage>
</organism>
<accession>A0A1A5ZYR3</accession>
<sequence>MPRGQSKRQTEQSRAWKERLRAWKQSRREQNDNAAEAYRNGSYVHWETALLRACNEGRLGGLQCNDISRMSPCHAGKILSAIGNQYTSENDNGPSITNWNLRHMKEYTTRIAERTTHLPGADFYRGIAQRTSSRETSLARLTQLGKLDANTRRSALCELHSSVEDAGALTDRRIVPTLMDNMSKELSKRVNTLIGDSRNDLEAVTEYMNAYPKFDQIKGKYVSAFLTSHTEDSNLELGGEAEKECLEQTTRYKETLNTFGEEANMQMRTRLYAEGRILLHYDSFENLKAYFDHQDFQGGNTASAETDWNMRTSTQIQEGEDDDSGHLIEGMVQKTALDFGSSSTWHWDNDGEDGDEDVSFYGEKAVQAMSDDPRWNRSWWDNPPSATNDRH</sequence>
<keyword evidence="4" id="KW-1185">Reference proteome</keyword>
<proteinExistence type="predicted"/>
<dbReference type="EMBL" id="KI894034">
    <property type="protein sequence ID" value="OBR82951.1"/>
    <property type="molecule type" value="Genomic_DNA"/>
</dbReference>
<name>A0A1A5ZYR3_9TREE</name>
<reference evidence="3" key="2">
    <citation type="submission" date="2013-07" db="EMBL/GenBank/DDBJ databases">
        <authorList>
            <consortium name="The Broad Institute Genome Sequencing Platform"/>
            <person name="Cuomo C."/>
            <person name="Litvintseva A."/>
            <person name="Chen Y."/>
            <person name="Heitman J."/>
            <person name="Sun S."/>
            <person name="Springer D."/>
            <person name="Dromer F."/>
            <person name="Young S.K."/>
            <person name="Zeng Q."/>
            <person name="Gargeya S."/>
            <person name="Fitzgerald M."/>
            <person name="Abouelleil A."/>
            <person name="Alvarado L."/>
            <person name="Berlin A.M."/>
            <person name="Chapman S.B."/>
            <person name="Dewar J."/>
            <person name="Goldberg J."/>
            <person name="Griggs A."/>
            <person name="Gujja S."/>
            <person name="Hansen M."/>
            <person name="Howarth C."/>
            <person name="Imamovic A."/>
            <person name="Larimer J."/>
            <person name="McCowan C."/>
            <person name="Murphy C."/>
            <person name="Pearson M."/>
            <person name="Priest M."/>
            <person name="Roberts A."/>
            <person name="Saif S."/>
            <person name="Shea T."/>
            <person name="Sykes S."/>
            <person name="Wortman J."/>
            <person name="Nusbaum C."/>
            <person name="Birren B."/>
        </authorList>
    </citation>
    <scope>NUCLEOTIDE SEQUENCE</scope>
    <source>
        <strain evidence="3">CBS 10117</strain>
    </source>
</reference>
<dbReference type="RefSeq" id="XP_018260793.1">
    <property type="nucleotide sequence ID" value="XM_018409790.1"/>
</dbReference>